<keyword evidence="1" id="KW-1133">Transmembrane helix</keyword>
<dbReference type="EMBL" id="BPVZ01000014">
    <property type="protein sequence ID" value="GKU99792.1"/>
    <property type="molecule type" value="Genomic_DNA"/>
</dbReference>
<proteinExistence type="predicted"/>
<evidence type="ECO:0000256" key="1">
    <source>
        <dbReference type="SAM" id="Phobius"/>
    </source>
</evidence>
<dbReference type="Proteomes" id="UP001054252">
    <property type="component" value="Unassembled WGS sequence"/>
</dbReference>
<feature type="transmembrane region" description="Helical" evidence="1">
    <location>
        <begin position="110"/>
        <end position="129"/>
    </location>
</feature>
<reference evidence="2 3" key="1">
    <citation type="journal article" date="2021" name="Commun. Biol.">
        <title>The genome of Shorea leprosula (Dipterocarpaceae) highlights the ecological relevance of drought in aseasonal tropical rainforests.</title>
        <authorList>
            <person name="Ng K.K.S."/>
            <person name="Kobayashi M.J."/>
            <person name="Fawcett J.A."/>
            <person name="Hatakeyama M."/>
            <person name="Paape T."/>
            <person name="Ng C.H."/>
            <person name="Ang C.C."/>
            <person name="Tnah L.H."/>
            <person name="Lee C.T."/>
            <person name="Nishiyama T."/>
            <person name="Sese J."/>
            <person name="O'Brien M.J."/>
            <person name="Copetti D."/>
            <person name="Mohd Noor M.I."/>
            <person name="Ong R.C."/>
            <person name="Putra M."/>
            <person name="Sireger I.Z."/>
            <person name="Indrioko S."/>
            <person name="Kosugi Y."/>
            <person name="Izuno A."/>
            <person name="Isagi Y."/>
            <person name="Lee S.L."/>
            <person name="Shimizu K.K."/>
        </authorList>
    </citation>
    <scope>NUCLEOTIDE SEQUENCE [LARGE SCALE GENOMIC DNA]</scope>
    <source>
        <strain evidence="2">214</strain>
    </source>
</reference>
<gene>
    <name evidence="2" type="ORF">SLEP1_g12586</name>
</gene>
<evidence type="ECO:0000313" key="3">
    <source>
        <dbReference type="Proteomes" id="UP001054252"/>
    </source>
</evidence>
<accession>A0AAV5IKZ4</accession>
<evidence type="ECO:0000313" key="2">
    <source>
        <dbReference type="EMBL" id="GKU99792.1"/>
    </source>
</evidence>
<sequence length="130" mass="14915">MIESIERDKSGKAKTAEDILRFFQNFRMMIAYWLIFISQSLTILNCYVYVFFTVDMFEKKVEGMCPNKVTFVAVLTSHSLSSFEPHGVGTRIIFKSMSLCGIMPLMEHNWYVVVILGRIGFLNVGIVLLT</sequence>
<keyword evidence="1" id="KW-0472">Membrane</keyword>
<keyword evidence="1" id="KW-0812">Transmembrane</keyword>
<feature type="transmembrane region" description="Helical" evidence="1">
    <location>
        <begin position="30"/>
        <end position="52"/>
    </location>
</feature>
<comment type="caution">
    <text evidence="2">The sequence shown here is derived from an EMBL/GenBank/DDBJ whole genome shotgun (WGS) entry which is preliminary data.</text>
</comment>
<dbReference type="AlphaFoldDB" id="A0AAV5IKZ4"/>
<protein>
    <submittedName>
        <fullName evidence="2">Uncharacterized protein</fullName>
    </submittedName>
</protein>
<keyword evidence="3" id="KW-1185">Reference proteome</keyword>
<name>A0AAV5IKZ4_9ROSI</name>
<organism evidence="2 3">
    <name type="scientific">Rubroshorea leprosula</name>
    <dbReference type="NCBI Taxonomy" id="152421"/>
    <lineage>
        <taxon>Eukaryota</taxon>
        <taxon>Viridiplantae</taxon>
        <taxon>Streptophyta</taxon>
        <taxon>Embryophyta</taxon>
        <taxon>Tracheophyta</taxon>
        <taxon>Spermatophyta</taxon>
        <taxon>Magnoliopsida</taxon>
        <taxon>eudicotyledons</taxon>
        <taxon>Gunneridae</taxon>
        <taxon>Pentapetalae</taxon>
        <taxon>rosids</taxon>
        <taxon>malvids</taxon>
        <taxon>Malvales</taxon>
        <taxon>Dipterocarpaceae</taxon>
        <taxon>Rubroshorea</taxon>
    </lineage>
</organism>